<dbReference type="Gene3D" id="3.90.226.10">
    <property type="entry name" value="2-enoyl-CoA Hydratase, Chain A, domain 1"/>
    <property type="match status" value="1"/>
</dbReference>
<protein>
    <recommendedName>
        <fullName evidence="5">Enoyl-CoA hydratase</fullName>
    </recommendedName>
</protein>
<evidence type="ECO:0008006" key="5">
    <source>
        <dbReference type="Google" id="ProtNLM"/>
    </source>
</evidence>
<organism evidence="3 4">
    <name type="scientific">Diaporthe vaccinii</name>
    <dbReference type="NCBI Taxonomy" id="105482"/>
    <lineage>
        <taxon>Eukaryota</taxon>
        <taxon>Fungi</taxon>
        <taxon>Dikarya</taxon>
        <taxon>Ascomycota</taxon>
        <taxon>Pezizomycotina</taxon>
        <taxon>Sordariomycetes</taxon>
        <taxon>Sordariomycetidae</taxon>
        <taxon>Diaporthales</taxon>
        <taxon>Diaporthaceae</taxon>
        <taxon>Diaporthe</taxon>
        <taxon>Diaporthe eres species complex</taxon>
    </lineage>
</organism>
<name>A0ABR4EQL1_9PEZI</name>
<reference evidence="3 4" key="1">
    <citation type="submission" date="2024-03" db="EMBL/GenBank/DDBJ databases">
        <title>A high-quality draft genome sequence of Diaporthe vaccinii, a causative agent of upright dieback and viscid rot disease in cranberry plants.</title>
        <authorList>
            <person name="Sarrasin M."/>
            <person name="Lang B.F."/>
            <person name="Burger G."/>
        </authorList>
    </citation>
    <scope>NUCLEOTIDE SEQUENCE [LARGE SCALE GENOMIC DNA]</scope>
    <source>
        <strain evidence="3 4">IS7</strain>
    </source>
</reference>
<dbReference type="Pfam" id="PF00378">
    <property type="entry name" value="ECH_1"/>
    <property type="match status" value="2"/>
</dbReference>
<keyword evidence="4" id="KW-1185">Reference proteome</keyword>
<evidence type="ECO:0000313" key="4">
    <source>
        <dbReference type="Proteomes" id="UP001600888"/>
    </source>
</evidence>
<evidence type="ECO:0000313" key="3">
    <source>
        <dbReference type="EMBL" id="KAL2284716.1"/>
    </source>
</evidence>
<dbReference type="PANTHER" id="PTHR11941:SF152">
    <property type="entry name" value="ENOYL-COA HYDRATASE_ISOMERASE FAMILY PROTEIN (AFU_ORTHOLOGUE AFUA_3G03410)"/>
    <property type="match status" value="1"/>
</dbReference>
<dbReference type="InterPro" id="IPR014748">
    <property type="entry name" value="Enoyl-CoA_hydra_C"/>
</dbReference>
<gene>
    <name evidence="3" type="ORF">FJTKL_08798</name>
</gene>
<evidence type="ECO:0000256" key="2">
    <source>
        <dbReference type="SAM" id="MobiDB-lite"/>
    </source>
</evidence>
<dbReference type="EMBL" id="JBAWTH010000035">
    <property type="protein sequence ID" value="KAL2284716.1"/>
    <property type="molecule type" value="Genomic_DNA"/>
</dbReference>
<dbReference type="Gene3D" id="1.10.12.10">
    <property type="entry name" value="Lyase 2-enoyl-coa Hydratase, Chain A, domain 2"/>
    <property type="match status" value="1"/>
</dbReference>
<proteinExistence type="predicted"/>
<sequence length="316" mass="33930">MEDTYKYQSAKPSPGPHQASDSPQQTVSLRSRPLQFEHFRVTFPQEKVVQVTLTRTDKLNCVDKATSREIAEIWEAFDQDESLLVGVITGEGRAFCTGADLHGAYSVSLSLSDERRPSGQEWNEMNRNGVVNDMGAPGLAGLPRRGGKKPIIAAVNGICMGGGFEMAANCDLVIAARSAVFALSEVRRGIVPVAGSLPRLASTIGLQRTMELALTGRNVGAATLHAWGLVSQVVDDDDDVVGAALRLAGEICSNSPDAVIVGRLGIRMAWETGNVEEAVTALAEQWYPRLVKGANFAEGIQAFAEKRPPKWVGSKL</sequence>
<dbReference type="InterPro" id="IPR001753">
    <property type="entry name" value="Enoyl-CoA_hydra/iso"/>
</dbReference>
<evidence type="ECO:0000256" key="1">
    <source>
        <dbReference type="ARBA" id="ARBA00023239"/>
    </source>
</evidence>
<accession>A0ABR4EQL1</accession>
<dbReference type="CDD" id="cd06558">
    <property type="entry name" value="crotonase-like"/>
    <property type="match status" value="1"/>
</dbReference>
<dbReference type="InterPro" id="IPR029045">
    <property type="entry name" value="ClpP/crotonase-like_dom_sf"/>
</dbReference>
<dbReference type="PANTHER" id="PTHR11941">
    <property type="entry name" value="ENOYL-COA HYDRATASE-RELATED"/>
    <property type="match status" value="1"/>
</dbReference>
<feature type="compositionally biased region" description="Polar residues" evidence="2">
    <location>
        <begin position="1"/>
        <end position="11"/>
    </location>
</feature>
<dbReference type="SUPFAM" id="SSF52096">
    <property type="entry name" value="ClpP/crotonase"/>
    <property type="match status" value="1"/>
</dbReference>
<keyword evidence="1" id="KW-0456">Lyase</keyword>
<feature type="region of interest" description="Disordered" evidence="2">
    <location>
        <begin position="1"/>
        <end position="25"/>
    </location>
</feature>
<dbReference type="Proteomes" id="UP001600888">
    <property type="component" value="Unassembled WGS sequence"/>
</dbReference>
<comment type="caution">
    <text evidence="3">The sequence shown here is derived from an EMBL/GenBank/DDBJ whole genome shotgun (WGS) entry which is preliminary data.</text>
</comment>